<proteinExistence type="predicted"/>
<reference evidence="1" key="1">
    <citation type="submission" date="2014-11" db="EMBL/GenBank/DDBJ databases">
        <authorList>
            <person name="Amaro Gonzalez C."/>
        </authorList>
    </citation>
    <scope>NUCLEOTIDE SEQUENCE</scope>
</reference>
<organism evidence="1">
    <name type="scientific">Anguilla anguilla</name>
    <name type="common">European freshwater eel</name>
    <name type="synonym">Muraena anguilla</name>
    <dbReference type="NCBI Taxonomy" id="7936"/>
    <lineage>
        <taxon>Eukaryota</taxon>
        <taxon>Metazoa</taxon>
        <taxon>Chordata</taxon>
        <taxon>Craniata</taxon>
        <taxon>Vertebrata</taxon>
        <taxon>Euteleostomi</taxon>
        <taxon>Actinopterygii</taxon>
        <taxon>Neopterygii</taxon>
        <taxon>Teleostei</taxon>
        <taxon>Anguilliformes</taxon>
        <taxon>Anguillidae</taxon>
        <taxon>Anguilla</taxon>
    </lineage>
</organism>
<protein>
    <submittedName>
        <fullName evidence="1">Uncharacterized protein</fullName>
    </submittedName>
</protein>
<dbReference type="EMBL" id="GBXM01008278">
    <property type="protein sequence ID" value="JAI00300.1"/>
    <property type="molecule type" value="Transcribed_RNA"/>
</dbReference>
<sequence>MMPQAPWTLRASTWFTRPCSRAQAGARYC</sequence>
<reference evidence="1" key="2">
    <citation type="journal article" date="2015" name="Fish Shellfish Immunol.">
        <title>Early steps in the European eel (Anguilla anguilla)-Vibrio vulnificus interaction in the gills: Role of the RtxA13 toxin.</title>
        <authorList>
            <person name="Callol A."/>
            <person name="Pajuelo D."/>
            <person name="Ebbesson L."/>
            <person name="Teles M."/>
            <person name="MacKenzie S."/>
            <person name="Amaro C."/>
        </authorList>
    </citation>
    <scope>NUCLEOTIDE SEQUENCE</scope>
</reference>
<evidence type="ECO:0000313" key="1">
    <source>
        <dbReference type="EMBL" id="JAI00300.1"/>
    </source>
</evidence>
<accession>A0A0E9XCE4</accession>
<name>A0A0E9XCE4_ANGAN</name>
<dbReference type="AlphaFoldDB" id="A0A0E9XCE4"/>